<gene>
    <name evidence="4" type="primary">LOC113499556</name>
</gene>
<accession>A0A7E5W5W1</accession>
<evidence type="ECO:0000256" key="2">
    <source>
        <dbReference type="RuleBase" id="RU000363"/>
    </source>
</evidence>
<dbReference type="InterPro" id="IPR036291">
    <property type="entry name" value="NAD(P)-bd_dom_sf"/>
</dbReference>
<dbReference type="PRINTS" id="PR00081">
    <property type="entry name" value="GDHRDH"/>
</dbReference>
<evidence type="ECO:0000313" key="4">
    <source>
        <dbReference type="RefSeq" id="XP_026735872.1"/>
    </source>
</evidence>
<dbReference type="Proteomes" id="UP000322000">
    <property type="component" value="Chromosome 12"/>
</dbReference>
<dbReference type="InterPro" id="IPR002347">
    <property type="entry name" value="SDR_fam"/>
</dbReference>
<dbReference type="PANTHER" id="PTHR43157:SF31">
    <property type="entry name" value="PHOSPHATIDYLINOSITOL-GLYCAN BIOSYNTHESIS CLASS F PROTEIN"/>
    <property type="match status" value="1"/>
</dbReference>
<organism evidence="3 4">
    <name type="scientific">Trichoplusia ni</name>
    <name type="common">Cabbage looper</name>
    <dbReference type="NCBI Taxonomy" id="7111"/>
    <lineage>
        <taxon>Eukaryota</taxon>
        <taxon>Metazoa</taxon>
        <taxon>Ecdysozoa</taxon>
        <taxon>Arthropoda</taxon>
        <taxon>Hexapoda</taxon>
        <taxon>Insecta</taxon>
        <taxon>Pterygota</taxon>
        <taxon>Neoptera</taxon>
        <taxon>Endopterygota</taxon>
        <taxon>Lepidoptera</taxon>
        <taxon>Glossata</taxon>
        <taxon>Ditrysia</taxon>
        <taxon>Noctuoidea</taxon>
        <taxon>Noctuidae</taxon>
        <taxon>Plusiinae</taxon>
        <taxon>Trichoplusia</taxon>
    </lineage>
</organism>
<evidence type="ECO:0000313" key="3">
    <source>
        <dbReference type="Proteomes" id="UP000322000"/>
    </source>
</evidence>
<dbReference type="AlphaFoldDB" id="A0A7E5W5W1"/>
<dbReference type="PANTHER" id="PTHR43157">
    <property type="entry name" value="PHOSPHATIDYLINOSITOL-GLYCAN BIOSYNTHESIS CLASS F PROTEIN-RELATED"/>
    <property type="match status" value="1"/>
</dbReference>
<dbReference type="Gene3D" id="3.40.50.720">
    <property type="entry name" value="NAD(P)-binding Rossmann-like Domain"/>
    <property type="match status" value="1"/>
</dbReference>
<dbReference type="InParanoid" id="A0A7E5W5W1"/>
<name>A0A7E5W5W1_TRINI</name>
<evidence type="ECO:0000256" key="1">
    <source>
        <dbReference type="ARBA" id="ARBA00023002"/>
    </source>
</evidence>
<sequence>MKDKVVIVTGSNTGIGLATAADLAGRGAKVILACRNEEKTKQAINTIKQTTKDANLIFKPLDLASLKSVRAFSTDILKTESRIDVLINNAGTGILDNSLTEDNLPVEAQVNHFGPFLLTMLLLPLIKSSAPSRIVNVSSLMHNLGNVKNLEKQGARFLDRRRVYSNTKLANILFTRKLSELLKGTGVTVNCLHPGAVSTDIFRNQPKIIKFLLRLLFWTPTEGAQTTIYLSVAKELQEVTGKYFDNCTETTPAKKALDDEAAERLWKISEKVTFLDKKTF</sequence>
<dbReference type="KEGG" id="tnl:113499556"/>
<dbReference type="PRINTS" id="PR00080">
    <property type="entry name" value="SDRFAMILY"/>
</dbReference>
<reference evidence="4" key="1">
    <citation type="submission" date="2025-08" db="UniProtKB">
        <authorList>
            <consortium name="RefSeq"/>
        </authorList>
    </citation>
    <scope>IDENTIFICATION</scope>
</reference>
<dbReference type="SUPFAM" id="SSF51735">
    <property type="entry name" value="NAD(P)-binding Rossmann-fold domains"/>
    <property type="match status" value="1"/>
</dbReference>
<dbReference type="Pfam" id="PF00106">
    <property type="entry name" value="adh_short"/>
    <property type="match status" value="1"/>
</dbReference>
<dbReference type="RefSeq" id="XP_026735872.1">
    <property type="nucleotide sequence ID" value="XM_026880071.1"/>
</dbReference>
<dbReference type="CDD" id="cd05327">
    <property type="entry name" value="retinol-DH_like_SDR_c_like"/>
    <property type="match status" value="1"/>
</dbReference>
<dbReference type="GO" id="GO:0016491">
    <property type="term" value="F:oxidoreductase activity"/>
    <property type="evidence" value="ECO:0007669"/>
    <property type="project" value="UniProtKB-KW"/>
</dbReference>
<protein>
    <submittedName>
        <fullName evidence="4">Retinol dehydrogenase 14-like</fullName>
    </submittedName>
</protein>
<dbReference type="GeneID" id="113499556"/>
<dbReference type="OrthoDB" id="191139at2759"/>
<proteinExistence type="inferred from homology"/>
<keyword evidence="3" id="KW-1185">Reference proteome</keyword>
<keyword evidence="1" id="KW-0560">Oxidoreductase</keyword>
<comment type="similarity">
    <text evidence="2">Belongs to the short-chain dehydrogenases/reductases (SDR) family.</text>
</comment>